<proteinExistence type="predicted"/>
<organism evidence="2 3">
    <name type="scientific">Carex littledalei</name>
    <dbReference type="NCBI Taxonomy" id="544730"/>
    <lineage>
        <taxon>Eukaryota</taxon>
        <taxon>Viridiplantae</taxon>
        <taxon>Streptophyta</taxon>
        <taxon>Embryophyta</taxon>
        <taxon>Tracheophyta</taxon>
        <taxon>Spermatophyta</taxon>
        <taxon>Magnoliopsida</taxon>
        <taxon>Liliopsida</taxon>
        <taxon>Poales</taxon>
        <taxon>Cyperaceae</taxon>
        <taxon>Cyperoideae</taxon>
        <taxon>Cariceae</taxon>
        <taxon>Carex</taxon>
        <taxon>Carex subgen. Euthyceras</taxon>
    </lineage>
</organism>
<feature type="compositionally biased region" description="Acidic residues" evidence="1">
    <location>
        <begin position="49"/>
        <end position="71"/>
    </location>
</feature>
<evidence type="ECO:0000313" key="3">
    <source>
        <dbReference type="Proteomes" id="UP000623129"/>
    </source>
</evidence>
<protein>
    <submittedName>
        <fullName evidence="2">Uncharacterized protein</fullName>
    </submittedName>
</protein>
<sequence length="114" mass="13206">MNCTVKGNMRNEKDELSMAILEEGEFGLDEFEEDGFGDGTINEDDVISDEREEEIEEEDVIGDEWEEEDVGGGENVEPFVGMEFASEIEDKIWLMERENEMKMMILESLVHFDR</sequence>
<name>A0A833R960_9POAL</name>
<dbReference type="AlphaFoldDB" id="A0A833R960"/>
<feature type="region of interest" description="Disordered" evidence="1">
    <location>
        <begin position="49"/>
        <end position="77"/>
    </location>
</feature>
<accession>A0A833R960</accession>
<evidence type="ECO:0000256" key="1">
    <source>
        <dbReference type="SAM" id="MobiDB-lite"/>
    </source>
</evidence>
<comment type="caution">
    <text evidence="2">The sequence shown here is derived from an EMBL/GenBank/DDBJ whole genome shotgun (WGS) entry which is preliminary data.</text>
</comment>
<dbReference type="Proteomes" id="UP000623129">
    <property type="component" value="Unassembled WGS sequence"/>
</dbReference>
<keyword evidence="3" id="KW-1185">Reference proteome</keyword>
<dbReference type="EMBL" id="SWLB01000002">
    <property type="protein sequence ID" value="KAF3340795.1"/>
    <property type="molecule type" value="Genomic_DNA"/>
</dbReference>
<gene>
    <name evidence="2" type="ORF">FCM35_KLT09639</name>
</gene>
<evidence type="ECO:0000313" key="2">
    <source>
        <dbReference type="EMBL" id="KAF3340795.1"/>
    </source>
</evidence>
<reference evidence="2" key="1">
    <citation type="submission" date="2020-01" db="EMBL/GenBank/DDBJ databases">
        <title>Genome sequence of Kobresia littledalei, the first chromosome-level genome in the family Cyperaceae.</title>
        <authorList>
            <person name="Qu G."/>
        </authorList>
    </citation>
    <scope>NUCLEOTIDE SEQUENCE</scope>
    <source>
        <strain evidence="2">C.B.Clarke</strain>
        <tissue evidence="2">Leaf</tissue>
    </source>
</reference>